<dbReference type="STRING" id="37992.A0A4Z0Z8H0"/>
<protein>
    <submittedName>
        <fullName evidence="1">Uncharacterized protein</fullName>
    </submittedName>
</protein>
<dbReference type="AlphaFoldDB" id="A0A4Z0Z8H0"/>
<reference evidence="1 2" key="1">
    <citation type="submission" date="2019-03" db="EMBL/GenBank/DDBJ databases">
        <title>Draft genome sequence of Xylaria hypoxylon DSM 108379, a ubiquitous saprotrophic-parasitic fungi on hardwood.</title>
        <authorList>
            <person name="Buettner E."/>
            <person name="Leonhardt S."/>
            <person name="Gebauer A.M."/>
            <person name="Liers C."/>
            <person name="Hofrichter M."/>
            <person name="Kellner H."/>
        </authorList>
    </citation>
    <scope>NUCLEOTIDE SEQUENCE [LARGE SCALE GENOMIC DNA]</scope>
    <source>
        <strain evidence="1 2">DSM 108379</strain>
    </source>
</reference>
<dbReference type="OrthoDB" id="4655872at2759"/>
<sequence length="395" mass="45030">MQPGPLRFTVPPSLQRFDIFRKFPYDIRHMIWEEVIFMPGIHFLKFAETLDTSAIRTPASTGANSGGSLVVLPERRAEGTRDSEGLVYSATLKHIFLFSGADNSYYIAMNKTLAQLLDSCNEAKALVQKVLAQPGNLTLDDGQLVLLQRSSDILCIDYPNMTHARNLGRWAEHLDLNQLAKVRRLAVRYHHEWDNHDLVCAYCGRVHSYHGKHPYPRHVYEFAALFKNLEDFYFIDYLTVHKPPRSPRCPHQVQNSGGPWERFASGGGGRTYFEVDPESCTTHTHVYETLSWLRKSYLVHCMCKSQGPSRPENVRFKVLGCEWDSDQKLAPPKRQTTPIRKKRTRNHTSNLAMFTPDSSMFVCGSLPHTTNTHPLPVVFGDGGKSKFDFSLEIPH</sequence>
<evidence type="ECO:0000313" key="2">
    <source>
        <dbReference type="Proteomes" id="UP000297716"/>
    </source>
</evidence>
<organism evidence="1 2">
    <name type="scientific">Xylaria hypoxylon</name>
    <dbReference type="NCBI Taxonomy" id="37992"/>
    <lineage>
        <taxon>Eukaryota</taxon>
        <taxon>Fungi</taxon>
        <taxon>Dikarya</taxon>
        <taxon>Ascomycota</taxon>
        <taxon>Pezizomycotina</taxon>
        <taxon>Sordariomycetes</taxon>
        <taxon>Xylariomycetidae</taxon>
        <taxon>Xylariales</taxon>
        <taxon>Xylariaceae</taxon>
        <taxon>Xylaria</taxon>
    </lineage>
</organism>
<name>A0A4Z0Z8H0_9PEZI</name>
<keyword evidence="2" id="KW-1185">Reference proteome</keyword>
<evidence type="ECO:0000313" key="1">
    <source>
        <dbReference type="EMBL" id="TGJ87233.1"/>
    </source>
</evidence>
<comment type="caution">
    <text evidence="1">The sequence shown here is derived from an EMBL/GenBank/DDBJ whole genome shotgun (WGS) entry which is preliminary data.</text>
</comment>
<gene>
    <name evidence="1" type="ORF">E0Z10_g1520</name>
</gene>
<dbReference type="EMBL" id="SKBN01000016">
    <property type="protein sequence ID" value="TGJ87233.1"/>
    <property type="molecule type" value="Genomic_DNA"/>
</dbReference>
<dbReference type="Proteomes" id="UP000297716">
    <property type="component" value="Unassembled WGS sequence"/>
</dbReference>
<proteinExistence type="predicted"/>
<accession>A0A4Z0Z8H0</accession>